<sequence length="134" mass="15493">MQTRFTGSTQASHDSSVLLAKIAHTQRKLQPMAPAHKPEEIVRLKNKIKHLKALDKLQSSFRELYLNNIILPSIDKLNVRKLQEMCKLVAAASDDLIELGGTVRVFFNYSHDENETSDYERRMSIRQFDYLSLF</sequence>
<organism evidence="1">
    <name type="scientific">Anopheles sinensis</name>
    <name type="common">Mosquito</name>
    <dbReference type="NCBI Taxonomy" id="74873"/>
    <lineage>
        <taxon>Eukaryota</taxon>
        <taxon>Metazoa</taxon>
        <taxon>Ecdysozoa</taxon>
        <taxon>Arthropoda</taxon>
        <taxon>Hexapoda</taxon>
        <taxon>Insecta</taxon>
        <taxon>Pterygota</taxon>
        <taxon>Neoptera</taxon>
        <taxon>Endopterygota</taxon>
        <taxon>Diptera</taxon>
        <taxon>Nematocera</taxon>
        <taxon>Culicoidea</taxon>
        <taxon>Culicidae</taxon>
        <taxon>Anophelinae</taxon>
        <taxon>Anopheles</taxon>
    </lineage>
</organism>
<protein>
    <submittedName>
        <fullName evidence="1 2">Uncharacterized protein</fullName>
    </submittedName>
</protein>
<accession>A0A084VS03</accession>
<evidence type="ECO:0000313" key="2">
    <source>
        <dbReference type="EnsemblMetazoa" id="ASIC008174-PA"/>
    </source>
</evidence>
<keyword evidence="3" id="KW-1185">Reference proteome</keyword>
<reference evidence="2" key="2">
    <citation type="submission" date="2020-05" db="UniProtKB">
        <authorList>
            <consortium name="EnsemblMetazoa"/>
        </authorList>
    </citation>
    <scope>IDENTIFICATION</scope>
</reference>
<dbReference type="Proteomes" id="UP000030765">
    <property type="component" value="Unassembled WGS sequence"/>
</dbReference>
<dbReference type="VEuPathDB" id="VectorBase:ASIC008174"/>
<proteinExistence type="predicted"/>
<dbReference type="EnsemblMetazoa" id="ASIC008174-RA">
    <property type="protein sequence ID" value="ASIC008174-PA"/>
    <property type="gene ID" value="ASIC008174"/>
</dbReference>
<name>A0A084VS03_ANOSI</name>
<evidence type="ECO:0000313" key="1">
    <source>
        <dbReference type="EMBL" id="KFB40747.1"/>
    </source>
</evidence>
<dbReference type="EMBL" id="ATLV01015787">
    <property type="status" value="NOT_ANNOTATED_CDS"/>
    <property type="molecule type" value="Genomic_DNA"/>
</dbReference>
<dbReference type="EMBL" id="KE525036">
    <property type="protein sequence ID" value="KFB40747.1"/>
    <property type="molecule type" value="Genomic_DNA"/>
</dbReference>
<dbReference type="AlphaFoldDB" id="A0A084VS03"/>
<dbReference type="OrthoDB" id="7744405at2759"/>
<gene>
    <name evidence="1" type="ORF">ZHAS_00008174</name>
</gene>
<evidence type="ECO:0000313" key="3">
    <source>
        <dbReference type="Proteomes" id="UP000030765"/>
    </source>
</evidence>
<reference evidence="1 3" key="1">
    <citation type="journal article" date="2014" name="BMC Genomics">
        <title>Genome sequence of Anopheles sinensis provides insight into genetics basis of mosquito competence for malaria parasites.</title>
        <authorList>
            <person name="Zhou D."/>
            <person name="Zhang D."/>
            <person name="Ding G."/>
            <person name="Shi L."/>
            <person name="Hou Q."/>
            <person name="Ye Y."/>
            <person name="Xu Y."/>
            <person name="Zhou H."/>
            <person name="Xiong C."/>
            <person name="Li S."/>
            <person name="Yu J."/>
            <person name="Hong S."/>
            <person name="Yu X."/>
            <person name="Zou P."/>
            <person name="Chen C."/>
            <person name="Chang X."/>
            <person name="Wang W."/>
            <person name="Lv Y."/>
            <person name="Sun Y."/>
            <person name="Ma L."/>
            <person name="Shen B."/>
            <person name="Zhu C."/>
        </authorList>
    </citation>
    <scope>NUCLEOTIDE SEQUENCE [LARGE SCALE GENOMIC DNA]</scope>
</reference>